<dbReference type="HOGENOM" id="CLU_075532_0_0_6"/>
<dbReference type="RefSeq" id="WP_013051377.1">
    <property type="nucleotide sequence ID" value="NC_014012.1"/>
</dbReference>
<evidence type="ECO:0000313" key="3">
    <source>
        <dbReference type="Proteomes" id="UP000002350"/>
    </source>
</evidence>
<dbReference type="InterPro" id="IPR058813">
    <property type="entry name" value="DNA-SBD_ScoMcrA"/>
</dbReference>
<protein>
    <recommendedName>
        <fullName evidence="1">HNH nuclease domain-containing protein</fullName>
    </recommendedName>
</protein>
<dbReference type="Pfam" id="PF13391">
    <property type="entry name" value="HNH_2"/>
    <property type="match status" value="1"/>
</dbReference>
<dbReference type="InterPro" id="IPR003615">
    <property type="entry name" value="HNH_nuc"/>
</dbReference>
<feature type="domain" description="HNH nuclease" evidence="1">
    <location>
        <begin position="169"/>
        <end position="226"/>
    </location>
</feature>
<reference evidence="3" key="1">
    <citation type="journal article" date="2010" name="Mol. Biosyst.">
        <title>Complete genome sequence and comparative analysis of Shewanella violacea, a psychrophilic and piezophilic bacterium from deep sea floor sediments.</title>
        <authorList>
            <person name="Aono E."/>
            <person name="Baba T."/>
            <person name="Ara T."/>
            <person name="Nishi T."/>
            <person name="Nakamichi T."/>
            <person name="Inamoto E."/>
            <person name="Toyonaga H."/>
            <person name="Hasegawa M."/>
            <person name="Takai Y."/>
            <person name="Okumura Y."/>
            <person name="Baba M."/>
            <person name="Tomita M."/>
            <person name="Kato C."/>
            <person name="Oshima T."/>
            <person name="Nakasone K."/>
            <person name="Mori H."/>
        </authorList>
    </citation>
    <scope>NUCLEOTIDE SEQUENCE [LARGE SCALE GENOMIC DNA]</scope>
    <source>
        <strain evidence="3">JCM 10179 / CIP 106290 / LMG 19151 / DSS12</strain>
    </source>
</reference>
<dbReference type="Pfam" id="PF26340">
    <property type="entry name" value="DNA-SBD_ScoMcrA"/>
    <property type="match status" value="1"/>
</dbReference>
<dbReference type="NCBIfam" id="NF045808">
    <property type="entry name" value="PT-DNA_restrict"/>
    <property type="match status" value="1"/>
</dbReference>
<dbReference type="KEGG" id="svo:SVI_2101"/>
<evidence type="ECO:0000313" key="2">
    <source>
        <dbReference type="EMBL" id="BAJ02072.1"/>
    </source>
</evidence>
<proteinExistence type="predicted"/>
<name>D4ZK73_SHEVD</name>
<dbReference type="CDD" id="cd00085">
    <property type="entry name" value="HNHc"/>
    <property type="match status" value="1"/>
</dbReference>
<dbReference type="PIRSF" id="PIRSF030850">
    <property type="entry name" value="UCP030850"/>
    <property type="match status" value="1"/>
</dbReference>
<dbReference type="OrthoDB" id="529575at2"/>
<dbReference type="eggNOG" id="COG3440">
    <property type="taxonomic scope" value="Bacteria"/>
</dbReference>
<dbReference type="STRING" id="637905.SVI_2101"/>
<evidence type="ECO:0000259" key="1">
    <source>
        <dbReference type="SMART" id="SM00507"/>
    </source>
</evidence>
<sequence>MTPNELRGAVLNVKRWSRSDQRAPNKPLMMVYVLSKYLQGHGQFFDYESEVDREVTELLRRFGPTRSIYHAEYPFWRLTNDNIWTLNNAETCLPRKSNNDPSKRELIKHQVTGGFNSAAFKILSQDSNFTLELLESILQDSFPQSVVEDITRHLGLEFNFKQIQKRDPRFRKEVLRAYNYQCAVCGFDLRMDDVSVGLEAAHIKWKQFNGPCEVSNGLTLCAVHHKAFDKGAFSITEDFKVKLSDSLNGGEQVQRLFFDFEHKLINLPKKDNCLPNLEFLFWHQKEVFK</sequence>
<keyword evidence="3" id="KW-1185">Reference proteome</keyword>
<organism evidence="2 3">
    <name type="scientific">Shewanella violacea (strain JCM 10179 / CIP 106290 / LMG 19151 / DSS12)</name>
    <dbReference type="NCBI Taxonomy" id="637905"/>
    <lineage>
        <taxon>Bacteria</taxon>
        <taxon>Pseudomonadati</taxon>
        <taxon>Pseudomonadota</taxon>
        <taxon>Gammaproteobacteria</taxon>
        <taxon>Alteromonadales</taxon>
        <taxon>Shewanellaceae</taxon>
        <taxon>Shewanella</taxon>
    </lineage>
</organism>
<dbReference type="Proteomes" id="UP000002350">
    <property type="component" value="Chromosome"/>
</dbReference>
<dbReference type="AlphaFoldDB" id="D4ZK73"/>
<gene>
    <name evidence="2" type="ordered locus">SVI_2101</name>
</gene>
<accession>D4ZK73</accession>
<dbReference type="InterPro" id="IPR011396">
    <property type="entry name" value="PT_DNA_restrict"/>
</dbReference>
<dbReference type="Gene3D" id="1.10.30.50">
    <property type="match status" value="1"/>
</dbReference>
<dbReference type="EMBL" id="AP011177">
    <property type="protein sequence ID" value="BAJ02072.1"/>
    <property type="molecule type" value="Genomic_DNA"/>
</dbReference>
<dbReference type="SMART" id="SM00507">
    <property type="entry name" value="HNHc"/>
    <property type="match status" value="1"/>
</dbReference>